<gene>
    <name evidence="2" type="primary">LOC109131159</name>
</gene>
<accession>A0ABM1RED1</accession>
<dbReference type="InterPro" id="IPR043502">
    <property type="entry name" value="DNA/RNA_pol_sf"/>
</dbReference>
<dbReference type="Proteomes" id="UP000694864">
    <property type="component" value="Chromosome 20"/>
</dbReference>
<name>A0ABM1RED1_CAMSA</name>
<organism evidence="1 2">
    <name type="scientific">Camelina sativa</name>
    <name type="common">False flax</name>
    <name type="synonym">Myagrum sativum</name>
    <dbReference type="NCBI Taxonomy" id="90675"/>
    <lineage>
        <taxon>Eukaryota</taxon>
        <taxon>Viridiplantae</taxon>
        <taxon>Streptophyta</taxon>
        <taxon>Embryophyta</taxon>
        <taxon>Tracheophyta</taxon>
        <taxon>Spermatophyta</taxon>
        <taxon>Magnoliopsida</taxon>
        <taxon>eudicotyledons</taxon>
        <taxon>Gunneridae</taxon>
        <taxon>Pentapetalae</taxon>
        <taxon>rosids</taxon>
        <taxon>malvids</taxon>
        <taxon>Brassicales</taxon>
        <taxon>Brassicaceae</taxon>
        <taxon>Camelineae</taxon>
        <taxon>Camelina</taxon>
    </lineage>
</organism>
<proteinExistence type="predicted"/>
<reference evidence="2" key="2">
    <citation type="submission" date="2025-08" db="UniProtKB">
        <authorList>
            <consortium name="RefSeq"/>
        </authorList>
    </citation>
    <scope>IDENTIFICATION</scope>
    <source>
        <tissue evidence="2">Leaf</tissue>
    </source>
</reference>
<reference evidence="1" key="1">
    <citation type="journal article" date="2014" name="Nat. Commun.">
        <title>The emerging biofuel crop Camelina sativa retains a highly undifferentiated hexaploid genome structure.</title>
        <authorList>
            <person name="Kagale S."/>
            <person name="Koh C."/>
            <person name="Nixon J."/>
            <person name="Bollina V."/>
            <person name="Clarke W.E."/>
            <person name="Tuteja R."/>
            <person name="Spillane C."/>
            <person name="Robinson S.J."/>
            <person name="Links M.G."/>
            <person name="Clarke C."/>
            <person name="Higgins E.E."/>
            <person name="Huebert T."/>
            <person name="Sharpe A.G."/>
            <person name="Parkin I.A."/>
        </authorList>
    </citation>
    <scope>NUCLEOTIDE SEQUENCE [LARGE SCALE GENOMIC DNA]</scope>
    <source>
        <strain evidence="1">cv. DH55</strain>
    </source>
</reference>
<keyword evidence="1" id="KW-1185">Reference proteome</keyword>
<dbReference type="GeneID" id="109131159"/>
<protein>
    <submittedName>
        <fullName evidence="2">Uncharacterized protein LOC109131159</fullName>
    </submittedName>
</protein>
<evidence type="ECO:0000313" key="1">
    <source>
        <dbReference type="Proteomes" id="UP000694864"/>
    </source>
</evidence>
<evidence type="ECO:0000313" key="2">
    <source>
        <dbReference type="RefSeq" id="XP_019097369.1"/>
    </source>
</evidence>
<dbReference type="PANTHER" id="PTHR11439">
    <property type="entry name" value="GAG-POL-RELATED RETROTRANSPOSON"/>
    <property type="match status" value="1"/>
</dbReference>
<dbReference type="CDD" id="cd09272">
    <property type="entry name" value="RNase_HI_RT_Ty1"/>
    <property type="match status" value="1"/>
</dbReference>
<dbReference type="PANTHER" id="PTHR11439:SF489">
    <property type="entry name" value="RNA-DIRECTED DNA POLYMERASE"/>
    <property type="match status" value="1"/>
</dbReference>
<dbReference type="SUPFAM" id="SSF56672">
    <property type="entry name" value="DNA/RNA polymerases"/>
    <property type="match status" value="1"/>
</dbReference>
<sequence>MASSPKLTLTSGHILSDPTPYRKLVGSFQYLAFTRLAIAYAVNRLSQFMHRPTDAHWQAANRILRYLAGTPTHGLFLSAKTPLSLHAFFDVDWAGDSHDYVSTNAYIVYLGSNPISWSAKKQNGVARSSTEAEYRSVANTASEIRWICNLLSELGIRQTAPPVIYCDNVGATFLCANPAFHSRMKYIVIDYHFIRGQVQNGLLRVAHVHTTDQLADALTKPLGRQRFLELRHKIGVTKAPPS</sequence>
<dbReference type="RefSeq" id="XP_019097369.1">
    <property type="nucleotide sequence ID" value="XM_019241824.1"/>
</dbReference>